<dbReference type="InterPro" id="IPR020094">
    <property type="entry name" value="TruA/RsuA/RluB/E/F_N"/>
</dbReference>
<dbReference type="GO" id="GO:0003723">
    <property type="term" value="F:RNA binding"/>
    <property type="evidence" value="ECO:0007669"/>
    <property type="project" value="InterPro"/>
</dbReference>
<dbReference type="GeneID" id="20564749"/>
<dbReference type="VEuPathDB" id="MicrosporidiaDB:EROM_111500"/>
<keyword evidence="5" id="KW-1185">Reference proteome</keyword>
<dbReference type="KEGG" id="ero:EROM_111500"/>
<dbReference type="InterPro" id="IPR020097">
    <property type="entry name" value="PsdUridine_synth_TruA_a/b_dom"/>
</dbReference>
<dbReference type="Proteomes" id="UP000010094">
    <property type="component" value="Chromosome XI"/>
</dbReference>
<dbReference type="GO" id="GO:0005634">
    <property type="term" value="C:nucleus"/>
    <property type="evidence" value="ECO:0007669"/>
    <property type="project" value="TreeGrafter"/>
</dbReference>
<dbReference type="PANTHER" id="PTHR11142">
    <property type="entry name" value="PSEUDOURIDYLATE SYNTHASE"/>
    <property type="match status" value="1"/>
</dbReference>
<dbReference type="Gene3D" id="3.30.70.580">
    <property type="entry name" value="Pseudouridine synthase I, catalytic domain, N-terminal subdomain"/>
    <property type="match status" value="1"/>
</dbReference>
<feature type="domain" description="Pseudouridine synthase I TruA alpha/beta" evidence="3">
    <location>
        <begin position="183"/>
        <end position="242"/>
    </location>
</feature>
<comment type="catalytic activity">
    <reaction evidence="2">
        <text>uridine(38/39/40) in tRNA = pseudouridine(38/39/40) in tRNA</text>
        <dbReference type="Rhea" id="RHEA:22376"/>
        <dbReference type="Rhea" id="RHEA-COMP:10085"/>
        <dbReference type="Rhea" id="RHEA-COMP:10087"/>
        <dbReference type="ChEBI" id="CHEBI:65314"/>
        <dbReference type="ChEBI" id="CHEBI:65315"/>
        <dbReference type="EC" id="5.4.99.12"/>
    </reaction>
</comment>
<accession>I6ZWJ3</accession>
<dbReference type="GO" id="GO:1990481">
    <property type="term" value="P:mRNA pseudouridine synthesis"/>
    <property type="evidence" value="ECO:0007669"/>
    <property type="project" value="TreeGrafter"/>
</dbReference>
<proteinExistence type="inferred from homology"/>
<organism evidence="4 5">
    <name type="scientific">Encephalitozoon romaleae (strain SJ-2008)</name>
    <name type="common">Microsporidian parasite</name>
    <dbReference type="NCBI Taxonomy" id="1178016"/>
    <lineage>
        <taxon>Eukaryota</taxon>
        <taxon>Fungi</taxon>
        <taxon>Fungi incertae sedis</taxon>
        <taxon>Microsporidia</taxon>
        <taxon>Unikaryonidae</taxon>
        <taxon>Encephalitozoon</taxon>
    </lineage>
</organism>
<keyword evidence="2" id="KW-0819">tRNA processing</keyword>
<evidence type="ECO:0000259" key="3">
    <source>
        <dbReference type="Pfam" id="PF01416"/>
    </source>
</evidence>
<dbReference type="GO" id="GO:0005737">
    <property type="term" value="C:cytoplasm"/>
    <property type="evidence" value="ECO:0007669"/>
    <property type="project" value="TreeGrafter"/>
</dbReference>
<sequence length="312" mass="36179">MKSNICERLQNPGNEGNVKKMHQEKHKKALKCLSQRTVALKISYNGEGYSGVSPQNGRKTIGGNLEYALKATGLGEKLVYAGRTDSGVSAINMVASGVVISRVLEPNRSYVITKDDHKEYKYDIMLNNYLPSDIRVIGWAPVPDTFNARFTCIQRQYRYYFHKEGLDINEMNQAASRIKDINNFYYFSKHSDKNARYERKLDECRIIDDGDIYYLDIKARAFLHNMVRKIVWAVQKSGKGEEYDIQRIGTSEPYPLVFCGAVYPYELSFINNLRCCSELRYRMERDQINYKISRDRLEHLANELSKEVRSDR</sequence>
<dbReference type="Pfam" id="PF01416">
    <property type="entry name" value="PseudoU_synth_1"/>
    <property type="match status" value="1"/>
</dbReference>
<reference evidence="4 5" key="1">
    <citation type="journal article" date="2012" name="Proc. Natl. Acad. Sci. U.S.A.">
        <title>Gain and loss of multiple functionally related, horizontally transferred genes in the reduced genomes of two microsporidian parasites.</title>
        <authorList>
            <person name="Pombert J.-F."/>
            <person name="Selman M."/>
            <person name="Burki F."/>
            <person name="Bardell F.T."/>
            <person name="Farinelli L."/>
            <person name="Solter L.F."/>
            <person name="Whitman D.W."/>
            <person name="Weiss L.M."/>
            <person name="Corradi N."/>
            <person name="Keeling P.J."/>
        </authorList>
    </citation>
    <scope>NUCLEOTIDE SEQUENCE [LARGE SCALE GENOMIC DNA]</scope>
    <source>
        <strain evidence="4 5">SJ-2008</strain>
    </source>
</reference>
<dbReference type="AlphaFoldDB" id="I6ZWJ3"/>
<evidence type="ECO:0000313" key="4">
    <source>
        <dbReference type="EMBL" id="AFN84131.1"/>
    </source>
</evidence>
<dbReference type="InterPro" id="IPR001406">
    <property type="entry name" value="PsdUridine_synth_TruA"/>
</dbReference>
<keyword evidence="1 2" id="KW-0413">Isomerase</keyword>
<comment type="similarity">
    <text evidence="2">Belongs to the tRNA pseudouridine synthase TruA family.</text>
</comment>
<evidence type="ECO:0000256" key="1">
    <source>
        <dbReference type="ARBA" id="ARBA00023235"/>
    </source>
</evidence>
<name>I6ZWJ3_ENCRO</name>
<evidence type="ECO:0000313" key="5">
    <source>
        <dbReference type="Proteomes" id="UP000010094"/>
    </source>
</evidence>
<protein>
    <recommendedName>
        <fullName evidence="2">tRNA pseudouridine synthase</fullName>
        <ecNumber evidence="2">5.4.99.12</ecNumber>
    </recommendedName>
</protein>
<dbReference type="GO" id="GO:0031119">
    <property type="term" value="P:tRNA pseudouridine synthesis"/>
    <property type="evidence" value="ECO:0007669"/>
    <property type="project" value="TreeGrafter"/>
</dbReference>
<dbReference type="OrthoDB" id="25767at2759"/>
<dbReference type="PANTHER" id="PTHR11142:SF5">
    <property type="entry name" value="TRNA PSEUDOURIDINE(38_39) SYNTHASE"/>
    <property type="match status" value="1"/>
</dbReference>
<evidence type="ECO:0000256" key="2">
    <source>
        <dbReference type="RuleBase" id="RU003792"/>
    </source>
</evidence>
<dbReference type="EMBL" id="CP003530">
    <property type="protein sequence ID" value="AFN84131.1"/>
    <property type="molecule type" value="Genomic_DNA"/>
</dbReference>
<dbReference type="RefSeq" id="XP_009265628.1">
    <property type="nucleotide sequence ID" value="XM_009267353.1"/>
</dbReference>
<gene>
    <name evidence="4" type="ordered locus">EROM_111500</name>
</gene>
<dbReference type="SUPFAM" id="SSF55120">
    <property type="entry name" value="Pseudouridine synthase"/>
    <property type="match status" value="1"/>
</dbReference>
<dbReference type="GO" id="GO:0160147">
    <property type="term" value="F:tRNA pseudouridine(38-40) synthase activity"/>
    <property type="evidence" value="ECO:0007669"/>
    <property type="project" value="UniProtKB-EC"/>
</dbReference>
<dbReference type="InterPro" id="IPR020103">
    <property type="entry name" value="PsdUridine_synth_cat_dom_sf"/>
</dbReference>
<dbReference type="EC" id="5.4.99.12" evidence="2"/>
<dbReference type="HOGENOM" id="CLU_014673_4_0_1"/>